<dbReference type="Gene3D" id="3.30.70.20">
    <property type="match status" value="1"/>
</dbReference>
<dbReference type="CDD" id="cd02143">
    <property type="entry name" value="nitroreductase_FeS-like"/>
    <property type="match status" value="1"/>
</dbReference>
<reference evidence="4 5" key="1">
    <citation type="journal article" date="2019" name="Nat. Microbiol.">
        <title>Wide diversity of methane and short-chain alkane metabolisms in uncultured archaea.</title>
        <authorList>
            <person name="Borrel G."/>
            <person name="Adam P.S."/>
            <person name="McKay L.J."/>
            <person name="Chen L.X."/>
            <person name="Sierra-Garcia I.N."/>
            <person name="Sieber C.M."/>
            <person name="Letourneur Q."/>
            <person name="Ghozlane A."/>
            <person name="Andersen G.L."/>
            <person name="Li W.J."/>
            <person name="Hallam S.J."/>
            <person name="Muyzer G."/>
            <person name="de Oliveira V.M."/>
            <person name="Inskeep W.P."/>
            <person name="Banfield J.F."/>
            <person name="Gribaldo S."/>
        </authorList>
    </citation>
    <scope>NUCLEOTIDE SEQUENCE [LARGE SCALE GENOMIC DNA]</scope>
    <source>
        <strain evidence="4">NM1b</strain>
    </source>
</reference>
<dbReference type="PROSITE" id="PS00198">
    <property type="entry name" value="4FE4S_FER_1"/>
    <property type="match status" value="2"/>
</dbReference>
<dbReference type="GO" id="GO:0016491">
    <property type="term" value="F:oxidoreductase activity"/>
    <property type="evidence" value="ECO:0007669"/>
    <property type="project" value="UniProtKB-KW"/>
</dbReference>
<evidence type="ECO:0000313" key="5">
    <source>
        <dbReference type="Proteomes" id="UP000320766"/>
    </source>
</evidence>
<dbReference type="Pfam" id="PF00881">
    <property type="entry name" value="Nitroreductase"/>
    <property type="match status" value="1"/>
</dbReference>
<evidence type="ECO:0000313" key="4">
    <source>
        <dbReference type="EMBL" id="RZN72010.1"/>
    </source>
</evidence>
<accession>A0A520KZ71</accession>
<evidence type="ECO:0000256" key="2">
    <source>
        <dbReference type="ARBA" id="ARBA00023002"/>
    </source>
</evidence>
<dbReference type="PROSITE" id="PS51379">
    <property type="entry name" value="4FE4S_FER_2"/>
    <property type="match status" value="2"/>
</dbReference>
<dbReference type="InterPro" id="IPR017896">
    <property type="entry name" value="4Fe4S_Fe-S-bd"/>
</dbReference>
<dbReference type="Gene3D" id="3.40.109.10">
    <property type="entry name" value="NADH Oxidase"/>
    <property type="match status" value="1"/>
</dbReference>
<name>A0A520KZ71_9EURY</name>
<dbReference type="PANTHER" id="PTHR43673">
    <property type="entry name" value="NAD(P)H NITROREDUCTASE YDGI-RELATED"/>
    <property type="match status" value="1"/>
</dbReference>
<dbReference type="PANTHER" id="PTHR43673:SF10">
    <property type="entry name" value="NADH DEHYDROGENASE_NAD(P)H NITROREDUCTASE XCC3605-RELATED"/>
    <property type="match status" value="1"/>
</dbReference>
<protein>
    <submittedName>
        <fullName evidence="4">4Fe-4S dicluster domain-containing protein</fullName>
    </submittedName>
</protein>
<sequence length="293" mass="32686">MPKIMINPDLCNKCYTCVQICPAGIFIQKDKDSIPKVLGSIAEDFCISCGHCAAICPKQAIIHESFPEGSINPVCQELNLSAEQVLEMIRTMRSIREFRDKPIEKETIERIIDGAHFAPSSTNSQSTEFVVVSNKAVLKKIVELTSLFLTKTAKQLRNPVIMALFRLVARNNAEDALSILPKIDRYVDAFKNGEDNILYNAPLLLVFHGKKSIPLSDVNANLALHNASLVSRGLGLGSFYAGFVVEASHRDSKIPSILSIPKNNRIYGALVLGYPKFTYKNWIERRPPKVEWI</sequence>
<dbReference type="Pfam" id="PF13187">
    <property type="entry name" value="Fer4_9"/>
    <property type="match status" value="1"/>
</dbReference>
<feature type="domain" description="4Fe-4S ferredoxin-type" evidence="3">
    <location>
        <begin position="37"/>
        <end position="66"/>
    </location>
</feature>
<dbReference type="SUPFAM" id="SSF55469">
    <property type="entry name" value="FMN-dependent nitroreductase-like"/>
    <property type="match status" value="1"/>
</dbReference>
<dbReference type="InterPro" id="IPR000415">
    <property type="entry name" value="Nitroreductase-like"/>
</dbReference>
<dbReference type="InterPro" id="IPR029479">
    <property type="entry name" value="Nitroreductase"/>
</dbReference>
<gene>
    <name evidence="4" type="ORF">EF807_01825</name>
</gene>
<evidence type="ECO:0000256" key="1">
    <source>
        <dbReference type="ARBA" id="ARBA00007118"/>
    </source>
</evidence>
<dbReference type="AlphaFoldDB" id="A0A520KZ71"/>
<dbReference type="SUPFAM" id="SSF54862">
    <property type="entry name" value="4Fe-4S ferredoxins"/>
    <property type="match status" value="1"/>
</dbReference>
<comment type="similarity">
    <text evidence="1">Belongs to the nitroreductase family.</text>
</comment>
<keyword evidence="2" id="KW-0560">Oxidoreductase</keyword>
<proteinExistence type="inferred from homology"/>
<comment type="caution">
    <text evidence="4">The sequence shown here is derived from an EMBL/GenBank/DDBJ whole genome shotgun (WGS) entry which is preliminary data.</text>
</comment>
<organism evidence="4 5">
    <name type="scientific">Candidatus Methanolliviera hydrocarbonicum</name>
    <dbReference type="NCBI Taxonomy" id="2491085"/>
    <lineage>
        <taxon>Archaea</taxon>
        <taxon>Methanobacteriati</taxon>
        <taxon>Methanobacteriota</taxon>
        <taxon>Candidatus Methanoliparia</taxon>
        <taxon>Candidatus Methanoliparales</taxon>
        <taxon>Candidatus Methanollivieraceae</taxon>
        <taxon>Candidatus Methanolliviera</taxon>
    </lineage>
</organism>
<dbReference type="InterPro" id="IPR017900">
    <property type="entry name" value="4Fe4S_Fe_S_CS"/>
</dbReference>
<feature type="domain" description="4Fe-4S ferredoxin-type" evidence="3">
    <location>
        <begin position="2"/>
        <end position="31"/>
    </location>
</feature>
<evidence type="ECO:0000259" key="3">
    <source>
        <dbReference type="PROSITE" id="PS51379"/>
    </source>
</evidence>
<dbReference type="EMBL" id="RXIL01000032">
    <property type="protein sequence ID" value="RZN72010.1"/>
    <property type="molecule type" value="Genomic_DNA"/>
</dbReference>
<dbReference type="Proteomes" id="UP000320766">
    <property type="component" value="Unassembled WGS sequence"/>
</dbReference>